<feature type="compositionally biased region" description="Basic and acidic residues" evidence="1">
    <location>
        <begin position="45"/>
        <end position="83"/>
    </location>
</feature>
<gene>
    <name evidence="2" type="ORF">BDP55DRAFT_734042</name>
</gene>
<reference evidence="2" key="1">
    <citation type="submission" date="2021-06" db="EMBL/GenBank/DDBJ databases">
        <title>Comparative genomics, transcriptomics and evolutionary studies reveal genomic signatures of adaptation to plant cell wall in hemibiotrophic fungi.</title>
        <authorList>
            <consortium name="DOE Joint Genome Institute"/>
            <person name="Baroncelli R."/>
            <person name="Diaz J.F."/>
            <person name="Benocci T."/>
            <person name="Peng M."/>
            <person name="Battaglia E."/>
            <person name="Haridas S."/>
            <person name="Andreopoulos W."/>
            <person name="Labutti K."/>
            <person name="Pangilinan J."/>
            <person name="Floch G.L."/>
            <person name="Makela M.R."/>
            <person name="Henrissat B."/>
            <person name="Grigoriev I.V."/>
            <person name="Crouch J.A."/>
            <person name="De Vries R.P."/>
            <person name="Sukno S.A."/>
            <person name="Thon M.R."/>
        </authorList>
    </citation>
    <scope>NUCLEOTIDE SEQUENCE</scope>
    <source>
        <strain evidence="2">CBS 193.32</strain>
    </source>
</reference>
<dbReference type="EMBL" id="JAHMHR010000072">
    <property type="protein sequence ID" value="KAK1658535.1"/>
    <property type="molecule type" value="Genomic_DNA"/>
</dbReference>
<dbReference type="Proteomes" id="UP001224890">
    <property type="component" value="Unassembled WGS sequence"/>
</dbReference>
<accession>A0AAJ0A8M6</accession>
<protein>
    <submittedName>
        <fullName evidence="2">Uncharacterized protein</fullName>
    </submittedName>
</protein>
<sequence>MGKKGEGDIDNVQVNAGGEREKLESDSAEAAKPDVISSAIEITEEATKELKGDRDETNEDSKSEKPEKSDKNSVDSTDYDKLHSGTSTPDVAATPETTPLESCKELCWRLLNRCRPTMYSRGDDDTM</sequence>
<proteinExistence type="predicted"/>
<dbReference type="GeneID" id="85464689"/>
<name>A0AAJ0A8M6_9PEZI</name>
<feature type="compositionally biased region" description="Polar residues" evidence="1">
    <location>
        <begin position="84"/>
        <end position="99"/>
    </location>
</feature>
<organism evidence="2 3">
    <name type="scientific">Colletotrichum godetiae</name>
    <dbReference type="NCBI Taxonomy" id="1209918"/>
    <lineage>
        <taxon>Eukaryota</taxon>
        <taxon>Fungi</taxon>
        <taxon>Dikarya</taxon>
        <taxon>Ascomycota</taxon>
        <taxon>Pezizomycotina</taxon>
        <taxon>Sordariomycetes</taxon>
        <taxon>Hypocreomycetidae</taxon>
        <taxon>Glomerellales</taxon>
        <taxon>Glomerellaceae</taxon>
        <taxon>Colletotrichum</taxon>
        <taxon>Colletotrichum acutatum species complex</taxon>
    </lineage>
</organism>
<evidence type="ECO:0000313" key="2">
    <source>
        <dbReference type="EMBL" id="KAK1658535.1"/>
    </source>
</evidence>
<feature type="region of interest" description="Disordered" evidence="1">
    <location>
        <begin position="1"/>
        <end position="99"/>
    </location>
</feature>
<evidence type="ECO:0000256" key="1">
    <source>
        <dbReference type="SAM" id="MobiDB-lite"/>
    </source>
</evidence>
<evidence type="ECO:0000313" key="3">
    <source>
        <dbReference type="Proteomes" id="UP001224890"/>
    </source>
</evidence>
<feature type="compositionally biased region" description="Basic and acidic residues" evidence="1">
    <location>
        <begin position="18"/>
        <end position="32"/>
    </location>
</feature>
<comment type="caution">
    <text evidence="2">The sequence shown here is derived from an EMBL/GenBank/DDBJ whole genome shotgun (WGS) entry which is preliminary data.</text>
</comment>
<keyword evidence="3" id="KW-1185">Reference proteome</keyword>
<dbReference type="AlphaFoldDB" id="A0AAJ0A8M6"/>
<dbReference type="RefSeq" id="XP_060423299.1">
    <property type="nucleotide sequence ID" value="XM_060580163.1"/>
</dbReference>